<keyword evidence="3" id="KW-1185">Reference proteome</keyword>
<proteinExistence type="predicted"/>
<dbReference type="EMBL" id="JACXVP010000002">
    <property type="protein sequence ID" value="KAG5621065.1"/>
    <property type="molecule type" value="Genomic_DNA"/>
</dbReference>
<protein>
    <submittedName>
        <fullName evidence="2">Uncharacterized protein</fullName>
    </submittedName>
</protein>
<evidence type="ECO:0000256" key="1">
    <source>
        <dbReference type="SAM" id="MobiDB-lite"/>
    </source>
</evidence>
<organism evidence="2 3">
    <name type="scientific">Solanum commersonii</name>
    <name type="common">Commerson's wild potato</name>
    <name type="synonym">Commerson's nightshade</name>
    <dbReference type="NCBI Taxonomy" id="4109"/>
    <lineage>
        <taxon>Eukaryota</taxon>
        <taxon>Viridiplantae</taxon>
        <taxon>Streptophyta</taxon>
        <taxon>Embryophyta</taxon>
        <taxon>Tracheophyta</taxon>
        <taxon>Spermatophyta</taxon>
        <taxon>Magnoliopsida</taxon>
        <taxon>eudicotyledons</taxon>
        <taxon>Gunneridae</taxon>
        <taxon>Pentapetalae</taxon>
        <taxon>asterids</taxon>
        <taxon>lamiids</taxon>
        <taxon>Solanales</taxon>
        <taxon>Solanaceae</taxon>
        <taxon>Solanoideae</taxon>
        <taxon>Solaneae</taxon>
        <taxon>Solanum</taxon>
    </lineage>
</organism>
<dbReference type="Proteomes" id="UP000824120">
    <property type="component" value="Chromosome 2"/>
</dbReference>
<sequence length="438" mass="50118">MSPLITAVIPFNPKYSTTVSNKKKRCIRGCVWSVLWTMGSFKWHSCTQKLKKQERGNLKSATCVLSSNPIHQMKNNIVRRAFVKTDACSRQIIQEHKLSYDITITLIRRAARTSTTLSPKEVLIENTDREHKKSPANPRKKKEHILGDQRWKDYAEQVESPEFRTEPEAAQRASASCLQRKIIPKSAATSHLLCILVTKKLEIFTTFFSKAKTLSRNLRDGYNQFHSCKEIRSSKVHQNAIQNIPVKRQDGTGQHQVNMLKTKRSFELKNSKIAKPRSYAIAHKSHKRDNPHYIRPGDELDLEGKPLLWLARDFKLETSNMEVPNPNHIKEVTHTIQDQCDELNLEGNPLALKLYTEVERTKLLRVALSPAEAELEDPSTKTSSFSKLTPIASSSAVVRVLAIVNGDDLCLVYREKEANFRWKSNLELEILENEERGK</sequence>
<feature type="region of interest" description="Disordered" evidence="1">
    <location>
        <begin position="125"/>
        <end position="145"/>
    </location>
</feature>
<evidence type="ECO:0000313" key="3">
    <source>
        <dbReference type="Proteomes" id="UP000824120"/>
    </source>
</evidence>
<feature type="compositionally biased region" description="Basic residues" evidence="1">
    <location>
        <begin position="134"/>
        <end position="143"/>
    </location>
</feature>
<accession>A0A9J6A9A4</accession>
<name>A0A9J6A9A4_SOLCO</name>
<evidence type="ECO:0000313" key="2">
    <source>
        <dbReference type="EMBL" id="KAG5621065.1"/>
    </source>
</evidence>
<comment type="caution">
    <text evidence="2">The sequence shown here is derived from an EMBL/GenBank/DDBJ whole genome shotgun (WGS) entry which is preliminary data.</text>
</comment>
<reference evidence="2 3" key="1">
    <citation type="submission" date="2020-09" db="EMBL/GenBank/DDBJ databases">
        <title>De no assembly of potato wild relative species, Solanum commersonii.</title>
        <authorList>
            <person name="Cho K."/>
        </authorList>
    </citation>
    <scope>NUCLEOTIDE SEQUENCE [LARGE SCALE GENOMIC DNA]</scope>
    <source>
        <strain evidence="2">LZ3.2</strain>
        <tissue evidence="2">Leaf</tissue>
    </source>
</reference>
<dbReference type="AlphaFoldDB" id="A0A9J6A9A4"/>
<gene>
    <name evidence="2" type="ORF">H5410_006283</name>
</gene>